<evidence type="ECO:0000313" key="1">
    <source>
        <dbReference type="Ensembl" id="ENSSSCP00070005037.1"/>
    </source>
</evidence>
<dbReference type="AlphaFoldDB" id="A0A4X1SS67"/>
<accession>A0A4X1SS67</accession>
<reference evidence="1" key="2">
    <citation type="submission" date="2025-08" db="UniProtKB">
        <authorList>
            <consortium name="Ensembl"/>
        </authorList>
    </citation>
    <scope>IDENTIFICATION</scope>
</reference>
<dbReference type="Proteomes" id="UP000314985">
    <property type="component" value="Chromosome 15"/>
</dbReference>
<evidence type="ECO:0000313" key="2">
    <source>
        <dbReference type="Proteomes" id="UP000314985"/>
    </source>
</evidence>
<proteinExistence type="predicted"/>
<name>A0A4X1SS67_PIG</name>
<dbReference type="Ensembl" id="ENSSSCT00070006171.1">
    <property type="protein sequence ID" value="ENSSSCP00070005037.1"/>
    <property type="gene ID" value="ENSSSCG00070003269.1"/>
</dbReference>
<sequence length="66" mass="7864">MWIGWSRVKGFLHHSGFAEIPLFLKETTLDQWKWLNHRIILLFVCGHIQVEISTCILISRRKIFSI</sequence>
<protein>
    <submittedName>
        <fullName evidence="1">Uncharacterized protein</fullName>
    </submittedName>
</protein>
<organism evidence="1 2">
    <name type="scientific">Sus scrofa</name>
    <name type="common">Pig</name>
    <dbReference type="NCBI Taxonomy" id="9823"/>
    <lineage>
        <taxon>Eukaryota</taxon>
        <taxon>Metazoa</taxon>
        <taxon>Chordata</taxon>
        <taxon>Craniata</taxon>
        <taxon>Vertebrata</taxon>
        <taxon>Euteleostomi</taxon>
        <taxon>Mammalia</taxon>
        <taxon>Eutheria</taxon>
        <taxon>Laurasiatheria</taxon>
        <taxon>Artiodactyla</taxon>
        <taxon>Suina</taxon>
        <taxon>Suidae</taxon>
        <taxon>Sus</taxon>
    </lineage>
</organism>
<reference evidence="1 2" key="1">
    <citation type="submission" date="2017-08" db="EMBL/GenBank/DDBJ databases">
        <title>USMARCv1.0.</title>
        <authorList>
            <person name="Hannum G.I."/>
            <person name="Koren S."/>
            <person name="Schroeder S.G."/>
            <person name="Chin S.C."/>
            <person name="Nonneman D.J."/>
            <person name="Becker S.A."/>
            <person name="Rosen B.D."/>
            <person name="Bickhart D.M."/>
            <person name="Putnam N.H."/>
            <person name="Green R.E."/>
            <person name="Tuggle C.K."/>
            <person name="Liu H."/>
            <person name="Rohrer G.A."/>
            <person name="Warr A."/>
            <person name="Hall R."/>
            <person name="Kim K."/>
            <person name="Hume D.A."/>
            <person name="Talbot R."/>
            <person name="Chow W."/>
            <person name="Howe K."/>
            <person name="Schwartz A.S."/>
            <person name="Watson M."/>
            <person name="Archibald A.L."/>
            <person name="Phillippy A.M."/>
            <person name="Smith T.P.L."/>
        </authorList>
    </citation>
    <scope>NUCLEOTIDE SEQUENCE [LARGE SCALE GENOMIC DNA]</scope>
</reference>